<keyword evidence="4" id="KW-0067">ATP-binding</keyword>
<evidence type="ECO:0000259" key="8">
    <source>
        <dbReference type="Pfam" id="PF13193"/>
    </source>
</evidence>
<protein>
    <recommendedName>
        <fullName evidence="2">4-coumarate--CoA ligase</fullName>
        <ecNumber evidence="2">6.2.1.12</ecNumber>
    </recommendedName>
</protein>
<dbReference type="AlphaFoldDB" id="A0A2I0B0F9"/>
<dbReference type="Pfam" id="PF13193">
    <property type="entry name" value="AMP-binding_C"/>
    <property type="match status" value="1"/>
</dbReference>
<dbReference type="STRING" id="1088818.A0A2I0B0F9"/>
<keyword evidence="4" id="KW-0547">Nucleotide-binding</keyword>
<dbReference type="GO" id="GO:0009698">
    <property type="term" value="P:phenylpropanoid metabolic process"/>
    <property type="evidence" value="ECO:0007669"/>
    <property type="project" value="UniProtKB-ARBA"/>
</dbReference>
<dbReference type="EMBL" id="KZ451932">
    <property type="protein sequence ID" value="PKA61278.1"/>
    <property type="molecule type" value="Genomic_DNA"/>
</dbReference>
<organism evidence="9 10">
    <name type="scientific">Apostasia shenzhenica</name>
    <dbReference type="NCBI Taxonomy" id="1088818"/>
    <lineage>
        <taxon>Eukaryota</taxon>
        <taxon>Viridiplantae</taxon>
        <taxon>Streptophyta</taxon>
        <taxon>Embryophyta</taxon>
        <taxon>Tracheophyta</taxon>
        <taxon>Spermatophyta</taxon>
        <taxon>Magnoliopsida</taxon>
        <taxon>Liliopsida</taxon>
        <taxon>Asparagales</taxon>
        <taxon>Orchidaceae</taxon>
        <taxon>Apostasioideae</taxon>
        <taxon>Apostasia</taxon>
    </lineage>
</organism>
<keyword evidence="10" id="KW-1185">Reference proteome</keyword>
<dbReference type="Gene3D" id="3.40.50.980">
    <property type="match status" value="2"/>
</dbReference>
<dbReference type="OrthoDB" id="10253869at2759"/>
<comment type="catalytic activity">
    <reaction evidence="5">
        <text>(E)-4-coumarate + ATP + CoA = (E)-4-coumaroyl-CoA + AMP + diphosphate</text>
        <dbReference type="Rhea" id="RHEA:19641"/>
        <dbReference type="ChEBI" id="CHEBI:12876"/>
        <dbReference type="ChEBI" id="CHEBI:30616"/>
        <dbReference type="ChEBI" id="CHEBI:33019"/>
        <dbReference type="ChEBI" id="CHEBI:57287"/>
        <dbReference type="ChEBI" id="CHEBI:85008"/>
        <dbReference type="ChEBI" id="CHEBI:456215"/>
        <dbReference type="EC" id="6.2.1.12"/>
    </reaction>
    <physiologicalReaction direction="left-to-right" evidence="5">
        <dbReference type="Rhea" id="RHEA:19642"/>
    </physiologicalReaction>
</comment>
<dbReference type="InterPro" id="IPR000873">
    <property type="entry name" value="AMP-dep_synth/lig_dom"/>
</dbReference>
<dbReference type="Gene3D" id="2.30.38.10">
    <property type="entry name" value="Luciferase, Domain 3"/>
    <property type="match status" value="1"/>
</dbReference>
<sequence length="514" mass="54868">MSHDDSKIDNPRQHERSTMVAPSNHLPLPSPATHHRSGFCPETKTFHSLRPAVPLPTSSLPLSFPAFALSLLPSPLPTHPALVGSAAGNSLSFREFFSRVHALGSALKTYSAAVFSGGGAVAFVLSPASLDIPVLYFALLSIGAAVAPANPAATAAEISRLVRLTAPSIAFATSSTASKLPGDDLPTIILDSPLFQSFLSATEPPAATTATVRQSDVAAIQFSSGTTGRMKAAALTHRSFIAMTAGFHALRPRPESRARPEVTLLTAPLFHSLGFFVVMKAIALGETTVVVDHPATVPEMLQDAERYRVTQITAAPPLVVAMSRLEKALRIDLSALQRIFCGGSPLPAESAERFSSRFPNVLLCQGYGSTEGGGISRMIDVEECHQRRSAGRLSENVEAKIVDTITEHSLSVGQKGELLIKSPALKEMIKYNAYQVLIGYPDEQAGQIPMAFVVRQPGSKITEVEVMNFVAKQVAPYKKIRRVAFIGSIPKTAAGKILRRELAATALSHPFTKL</sequence>
<evidence type="ECO:0000313" key="10">
    <source>
        <dbReference type="Proteomes" id="UP000236161"/>
    </source>
</evidence>
<dbReference type="GO" id="GO:0005524">
    <property type="term" value="F:ATP binding"/>
    <property type="evidence" value="ECO:0007669"/>
    <property type="project" value="UniProtKB-KW"/>
</dbReference>
<dbReference type="GO" id="GO:0016207">
    <property type="term" value="F:4-coumarate-CoA ligase activity"/>
    <property type="evidence" value="ECO:0007669"/>
    <property type="project" value="UniProtKB-EC"/>
</dbReference>
<dbReference type="InterPro" id="IPR020845">
    <property type="entry name" value="AMP-binding_CS"/>
</dbReference>
<dbReference type="PANTHER" id="PTHR24096">
    <property type="entry name" value="LONG-CHAIN-FATTY-ACID--COA LIGASE"/>
    <property type="match status" value="1"/>
</dbReference>
<name>A0A2I0B0F9_9ASPA</name>
<feature type="compositionally biased region" description="Basic and acidic residues" evidence="6">
    <location>
        <begin position="1"/>
        <end position="17"/>
    </location>
</feature>
<dbReference type="PROSITE" id="PS00455">
    <property type="entry name" value="AMP_BINDING"/>
    <property type="match status" value="1"/>
</dbReference>
<gene>
    <name evidence="9" type="primary">4CLL7</name>
    <name evidence="9" type="ORF">AXF42_Ash006175</name>
</gene>
<dbReference type="Gene3D" id="3.30.300.30">
    <property type="match status" value="1"/>
</dbReference>
<evidence type="ECO:0000259" key="7">
    <source>
        <dbReference type="Pfam" id="PF00501"/>
    </source>
</evidence>
<accession>A0A2I0B0F9</accession>
<dbReference type="InterPro" id="IPR045851">
    <property type="entry name" value="AMP-bd_C_sf"/>
</dbReference>
<proteinExistence type="inferred from homology"/>
<dbReference type="PANTHER" id="PTHR24096:SF377">
    <property type="entry name" value="4-COUMARATE--COA LIGASE-LIKE 7"/>
    <property type="match status" value="1"/>
</dbReference>
<feature type="region of interest" description="Disordered" evidence="6">
    <location>
        <begin position="1"/>
        <end position="33"/>
    </location>
</feature>
<feature type="domain" description="AMP-binding enzyme C-terminal" evidence="8">
    <location>
        <begin position="438"/>
        <end position="496"/>
    </location>
</feature>
<evidence type="ECO:0000256" key="3">
    <source>
        <dbReference type="ARBA" id="ARBA00022598"/>
    </source>
</evidence>
<dbReference type="GO" id="GO:0106290">
    <property type="term" value="F:trans-cinnamate-CoA ligase activity"/>
    <property type="evidence" value="ECO:0007669"/>
    <property type="project" value="UniProtKB-ARBA"/>
</dbReference>
<dbReference type="InterPro" id="IPR025110">
    <property type="entry name" value="AMP-bd_C"/>
</dbReference>
<evidence type="ECO:0000256" key="2">
    <source>
        <dbReference type="ARBA" id="ARBA00012959"/>
    </source>
</evidence>
<comment type="similarity">
    <text evidence="1">Belongs to the ATP-dependent AMP-binding enzyme family.</text>
</comment>
<feature type="domain" description="AMP-dependent synthetase/ligase" evidence="7">
    <location>
        <begin position="77"/>
        <end position="425"/>
    </location>
</feature>
<dbReference type="Proteomes" id="UP000236161">
    <property type="component" value="Unassembled WGS sequence"/>
</dbReference>
<dbReference type="Pfam" id="PF00501">
    <property type="entry name" value="AMP-binding"/>
    <property type="match status" value="1"/>
</dbReference>
<evidence type="ECO:0000313" key="9">
    <source>
        <dbReference type="EMBL" id="PKA61278.1"/>
    </source>
</evidence>
<evidence type="ECO:0000256" key="4">
    <source>
        <dbReference type="ARBA" id="ARBA00022840"/>
    </source>
</evidence>
<dbReference type="SUPFAM" id="SSF56801">
    <property type="entry name" value="Acetyl-CoA synthetase-like"/>
    <property type="match status" value="1"/>
</dbReference>
<evidence type="ECO:0000256" key="1">
    <source>
        <dbReference type="ARBA" id="ARBA00006432"/>
    </source>
</evidence>
<evidence type="ECO:0000256" key="5">
    <source>
        <dbReference type="ARBA" id="ARBA00034252"/>
    </source>
</evidence>
<dbReference type="EC" id="6.2.1.12" evidence="2"/>
<reference evidence="9 10" key="1">
    <citation type="journal article" date="2017" name="Nature">
        <title>The Apostasia genome and the evolution of orchids.</title>
        <authorList>
            <person name="Zhang G.Q."/>
            <person name="Liu K.W."/>
            <person name="Li Z."/>
            <person name="Lohaus R."/>
            <person name="Hsiao Y.Y."/>
            <person name="Niu S.C."/>
            <person name="Wang J.Y."/>
            <person name="Lin Y.C."/>
            <person name="Xu Q."/>
            <person name="Chen L.J."/>
            <person name="Yoshida K."/>
            <person name="Fujiwara S."/>
            <person name="Wang Z.W."/>
            <person name="Zhang Y.Q."/>
            <person name="Mitsuda N."/>
            <person name="Wang M."/>
            <person name="Liu G.H."/>
            <person name="Pecoraro L."/>
            <person name="Huang H.X."/>
            <person name="Xiao X.J."/>
            <person name="Lin M."/>
            <person name="Wu X.Y."/>
            <person name="Wu W.L."/>
            <person name="Chen Y.Y."/>
            <person name="Chang S.B."/>
            <person name="Sakamoto S."/>
            <person name="Ohme-Takagi M."/>
            <person name="Yagi M."/>
            <person name="Zeng S.J."/>
            <person name="Shen C.Y."/>
            <person name="Yeh C.M."/>
            <person name="Luo Y.B."/>
            <person name="Tsai W.C."/>
            <person name="Van de Peer Y."/>
            <person name="Liu Z.J."/>
        </authorList>
    </citation>
    <scope>NUCLEOTIDE SEQUENCE [LARGE SCALE GENOMIC DNA]</scope>
    <source>
        <strain evidence="10">cv. Shenzhen</strain>
        <tissue evidence="9">Stem</tissue>
    </source>
</reference>
<keyword evidence="3 9" id="KW-0436">Ligase</keyword>
<evidence type="ECO:0000256" key="6">
    <source>
        <dbReference type="SAM" id="MobiDB-lite"/>
    </source>
</evidence>